<protein>
    <submittedName>
        <fullName evidence="2">Uncharacterized protein</fullName>
    </submittedName>
</protein>
<gene>
    <name evidence="2" type="ORF">Vau01_115410</name>
</gene>
<dbReference type="AlphaFoldDB" id="A0A8J3ZMB2"/>
<evidence type="ECO:0000256" key="1">
    <source>
        <dbReference type="SAM" id="MobiDB-lite"/>
    </source>
</evidence>
<dbReference type="Proteomes" id="UP000612585">
    <property type="component" value="Unassembled WGS sequence"/>
</dbReference>
<feature type="region of interest" description="Disordered" evidence="1">
    <location>
        <begin position="127"/>
        <end position="169"/>
    </location>
</feature>
<evidence type="ECO:0000313" key="3">
    <source>
        <dbReference type="Proteomes" id="UP000612585"/>
    </source>
</evidence>
<feature type="compositionally biased region" description="Basic residues" evidence="1">
    <location>
        <begin position="160"/>
        <end position="169"/>
    </location>
</feature>
<evidence type="ECO:0000313" key="2">
    <source>
        <dbReference type="EMBL" id="GIJ64025.1"/>
    </source>
</evidence>
<sequence length="169" mass="18089">MREFHPRLTDIPDGAAALTAFALADAQLVVARSYGFVSWPRLREHIDTVTRYTRSPHHQPIGGPITTAAGLADEFLRLACLTYGGDDQTRHQRARHLLTAHPELAAASIYTAAAVGDTAPASILLAGGSSRSRSDRGSVSRCAASSRRRGAPRACAHSKPFGRRAPRPA</sequence>
<dbReference type="EMBL" id="BOPG01000106">
    <property type="protein sequence ID" value="GIJ64025.1"/>
    <property type="molecule type" value="Genomic_DNA"/>
</dbReference>
<proteinExistence type="predicted"/>
<reference evidence="2" key="1">
    <citation type="submission" date="2021-01" db="EMBL/GenBank/DDBJ databases">
        <title>Whole genome shotgun sequence of Virgisporangium aurantiacum NBRC 16421.</title>
        <authorList>
            <person name="Komaki H."/>
            <person name="Tamura T."/>
        </authorList>
    </citation>
    <scope>NUCLEOTIDE SEQUENCE</scope>
    <source>
        <strain evidence="2">NBRC 16421</strain>
    </source>
</reference>
<keyword evidence="3" id="KW-1185">Reference proteome</keyword>
<dbReference type="RefSeq" id="WP_204011811.1">
    <property type="nucleotide sequence ID" value="NZ_BOPG01000106.1"/>
</dbReference>
<accession>A0A8J3ZMB2</accession>
<comment type="caution">
    <text evidence="2">The sequence shown here is derived from an EMBL/GenBank/DDBJ whole genome shotgun (WGS) entry which is preliminary data.</text>
</comment>
<name>A0A8J3ZMB2_9ACTN</name>
<organism evidence="2 3">
    <name type="scientific">Virgisporangium aurantiacum</name>
    <dbReference type="NCBI Taxonomy" id="175570"/>
    <lineage>
        <taxon>Bacteria</taxon>
        <taxon>Bacillati</taxon>
        <taxon>Actinomycetota</taxon>
        <taxon>Actinomycetes</taxon>
        <taxon>Micromonosporales</taxon>
        <taxon>Micromonosporaceae</taxon>
        <taxon>Virgisporangium</taxon>
    </lineage>
</organism>